<accession>W5W1S6</accession>
<keyword evidence="2" id="KW-0732">Signal</keyword>
<proteinExistence type="predicted"/>
<organism evidence="3 4">
    <name type="scientific">Kutzneria albida DSM 43870</name>
    <dbReference type="NCBI Taxonomy" id="1449976"/>
    <lineage>
        <taxon>Bacteria</taxon>
        <taxon>Bacillati</taxon>
        <taxon>Actinomycetota</taxon>
        <taxon>Actinomycetes</taxon>
        <taxon>Pseudonocardiales</taxon>
        <taxon>Pseudonocardiaceae</taxon>
        <taxon>Kutzneria</taxon>
    </lineage>
</organism>
<name>W5W1S6_9PSEU</name>
<evidence type="ECO:0000313" key="4">
    <source>
        <dbReference type="Proteomes" id="UP000019225"/>
    </source>
</evidence>
<evidence type="ECO:0000256" key="1">
    <source>
        <dbReference type="SAM" id="MobiDB-lite"/>
    </source>
</evidence>
<reference evidence="3 4" key="1">
    <citation type="journal article" date="2014" name="BMC Genomics">
        <title>Complete genome sequence of producer of the glycopeptide antibiotic Aculeximycin Kutzneria albida DSM 43870T, a representative of minor genus of Pseudonocardiaceae.</title>
        <authorList>
            <person name="Rebets Y."/>
            <person name="Tokovenko B."/>
            <person name="Lushchyk I."/>
            <person name="Ruckert C."/>
            <person name="Zaburannyi N."/>
            <person name="Bechthold A."/>
            <person name="Kalinowski J."/>
            <person name="Luzhetskyy A."/>
        </authorList>
    </citation>
    <scope>NUCLEOTIDE SEQUENCE [LARGE SCALE GENOMIC DNA]</scope>
    <source>
        <strain evidence="3">DSM 43870</strain>
    </source>
</reference>
<dbReference type="STRING" id="1449976.KALB_1133"/>
<gene>
    <name evidence="3" type="ORF">KALB_1133</name>
</gene>
<dbReference type="KEGG" id="kal:KALB_1133"/>
<evidence type="ECO:0008006" key="5">
    <source>
        <dbReference type="Google" id="ProtNLM"/>
    </source>
</evidence>
<dbReference type="HOGENOM" id="CLU_1709435_0_0_11"/>
<evidence type="ECO:0000256" key="2">
    <source>
        <dbReference type="SAM" id="SignalP"/>
    </source>
</evidence>
<dbReference type="PROSITE" id="PS51257">
    <property type="entry name" value="PROKAR_LIPOPROTEIN"/>
    <property type="match status" value="1"/>
</dbReference>
<dbReference type="Proteomes" id="UP000019225">
    <property type="component" value="Chromosome"/>
</dbReference>
<keyword evidence="4" id="KW-1185">Reference proteome</keyword>
<protein>
    <recommendedName>
        <fullName evidence="5">Secreted protein</fullName>
    </recommendedName>
</protein>
<evidence type="ECO:0000313" key="3">
    <source>
        <dbReference type="EMBL" id="AHH94506.1"/>
    </source>
</evidence>
<dbReference type="Pfam" id="PF12587">
    <property type="entry name" value="DUF3761"/>
    <property type="match status" value="1"/>
</dbReference>
<feature type="compositionally biased region" description="Low complexity" evidence="1">
    <location>
        <begin position="86"/>
        <end position="95"/>
    </location>
</feature>
<feature type="chain" id="PRO_5004874812" description="Secreted protein" evidence="2">
    <location>
        <begin position="26"/>
        <end position="154"/>
    </location>
</feature>
<feature type="region of interest" description="Disordered" evidence="1">
    <location>
        <begin position="30"/>
        <end position="95"/>
    </location>
</feature>
<feature type="signal peptide" evidence="2">
    <location>
        <begin position="1"/>
        <end position="25"/>
    </location>
</feature>
<sequence>MPRARTLAGTLAALAFGAAALTACAPQVPVSPTGDSTPLTSTVGTTASTTTTTAPTSTTVTTTLATTTTTSTTTAVAAPPPPPPVTHQTTAPQPAQTACGANEYRNVDGNCVHRPEAAPGPPAGATAQCKDSTYSFSQHRQGTCSGHGGVSRWL</sequence>
<feature type="compositionally biased region" description="Low complexity" evidence="1">
    <location>
        <begin position="37"/>
        <end position="77"/>
    </location>
</feature>
<dbReference type="InterPro" id="IPR022236">
    <property type="entry name" value="DUF3761"/>
</dbReference>
<dbReference type="AlphaFoldDB" id="W5W1S6"/>
<dbReference type="EMBL" id="CP007155">
    <property type="protein sequence ID" value="AHH94506.1"/>
    <property type="molecule type" value="Genomic_DNA"/>
</dbReference>
<dbReference type="eggNOG" id="COG3103">
    <property type="taxonomic scope" value="Bacteria"/>
</dbReference>